<dbReference type="OrthoDB" id="10025388at2759"/>
<proteinExistence type="predicted"/>
<dbReference type="Pfam" id="PF26215">
    <property type="entry name" value="HTH_animal"/>
    <property type="match status" value="1"/>
</dbReference>
<dbReference type="PANTHER" id="PTHR21301:SF12">
    <property type="match status" value="1"/>
</dbReference>
<dbReference type="CDD" id="cd10442">
    <property type="entry name" value="GIY-YIG_PLEs"/>
    <property type="match status" value="1"/>
</dbReference>
<gene>
    <name evidence="3" type="primary">LOC108719286</name>
</gene>
<reference evidence="3" key="1">
    <citation type="submission" date="2025-08" db="UniProtKB">
        <authorList>
            <consortium name="RefSeq"/>
        </authorList>
    </citation>
    <scope>IDENTIFICATION</scope>
    <source>
        <strain evidence="3">J_2021</strain>
        <tissue evidence="3">Erythrocytes</tissue>
    </source>
</reference>
<name>A0A8J1L1G1_XENLA</name>
<dbReference type="AlphaFoldDB" id="A0A8J1L1G1"/>
<evidence type="ECO:0000313" key="2">
    <source>
        <dbReference type="Proteomes" id="UP000186698"/>
    </source>
</evidence>
<dbReference type="Proteomes" id="UP000186698">
    <property type="component" value="Chromosome 6L"/>
</dbReference>
<dbReference type="PANTHER" id="PTHR21301">
    <property type="entry name" value="REVERSE TRANSCRIPTASE"/>
    <property type="match status" value="1"/>
</dbReference>
<sequence>MRGGIEAVRKMVTDNQNYTGPPCEFLLSLLRFILYKNYFKFEKQYFLQRTRTAMGSKVAPAYANSYMHVYENECILSHPAFRQYGAFYRRYIDDIFYIWSGPTIELEKMVDQLNTMETPIRFTLKYNTSSMEFLDVRIYKGETKLETCIYVKPTDRNTLLHYQSCHPRHLLESLPKSQMLRVIRITSEEYKRVEDLELMSKRFLERGYPTKLIEDTKKWALSLNQDESGALQNVANIPSGAKQQQKNAMYYVSKYGEGSDHMRKCVLKHRPLVASDERVSKKLPPKPRFSYQRGKSLKDILSPSDPVDKYIGSPVQHFLSQRPGVFKCNGCVMCSSLILGSHFLHPRTGKKYEIKQRMTCTTTMVVYIIKCPCGLIYCGKTIRMLKERIGMHRASIRAALDPDREEKAKNKKQDISQQLVAKHWAEAKHSPAAFRCMPIEKVPVRTRGGDSDNALLRKEAFWIHELDCVSPKGLNGQLVLSCFLT</sequence>
<protein>
    <submittedName>
        <fullName evidence="3">Uncharacterized protein LOC108719286 isoform X1</fullName>
    </submittedName>
</protein>
<feature type="domain" description="Helix-turn-helix" evidence="1">
    <location>
        <begin position="159"/>
        <end position="217"/>
    </location>
</feature>
<dbReference type="GeneID" id="108719286"/>
<keyword evidence="2" id="KW-1185">Reference proteome</keyword>
<dbReference type="RefSeq" id="XP_041422404.1">
    <property type="nucleotide sequence ID" value="XM_041566470.1"/>
</dbReference>
<accession>A0A8J1L1G1</accession>
<evidence type="ECO:0000259" key="1">
    <source>
        <dbReference type="Pfam" id="PF26215"/>
    </source>
</evidence>
<dbReference type="InterPro" id="IPR058912">
    <property type="entry name" value="HTH_animal"/>
</dbReference>
<dbReference type="KEGG" id="xla:108719286"/>
<organism evidence="2 3">
    <name type="scientific">Xenopus laevis</name>
    <name type="common">African clawed frog</name>
    <dbReference type="NCBI Taxonomy" id="8355"/>
    <lineage>
        <taxon>Eukaryota</taxon>
        <taxon>Metazoa</taxon>
        <taxon>Chordata</taxon>
        <taxon>Craniata</taxon>
        <taxon>Vertebrata</taxon>
        <taxon>Euteleostomi</taxon>
        <taxon>Amphibia</taxon>
        <taxon>Batrachia</taxon>
        <taxon>Anura</taxon>
        <taxon>Pipoidea</taxon>
        <taxon>Pipidae</taxon>
        <taxon>Xenopodinae</taxon>
        <taxon>Xenopus</taxon>
        <taxon>Xenopus</taxon>
    </lineage>
</organism>
<evidence type="ECO:0000313" key="3">
    <source>
        <dbReference type="RefSeq" id="XP_041422404.1"/>
    </source>
</evidence>